<dbReference type="AlphaFoldDB" id="A0A0S4LNZ1"/>
<dbReference type="RefSeq" id="WP_090900676.1">
    <property type="nucleotide sequence ID" value="NZ_CZPZ01000032.1"/>
</dbReference>
<reference evidence="3" key="1">
    <citation type="submission" date="2015-10" db="EMBL/GenBank/DDBJ databases">
        <authorList>
            <person name="Luecker S."/>
            <person name="Luecker S."/>
        </authorList>
    </citation>
    <scope>NUCLEOTIDE SEQUENCE [LARGE SCALE GENOMIC DNA]</scope>
</reference>
<dbReference type="EMBL" id="CZPZ01000032">
    <property type="protein sequence ID" value="CUS38638.1"/>
    <property type="molecule type" value="Genomic_DNA"/>
</dbReference>
<dbReference type="OrthoDB" id="9816273at2"/>
<gene>
    <name evidence="2" type="ORF">COMA2_50188</name>
</gene>
<feature type="domain" description="HD-GYP" evidence="1">
    <location>
        <begin position="33"/>
        <end position="228"/>
    </location>
</feature>
<dbReference type="InterPro" id="IPR052020">
    <property type="entry name" value="Cyclic_di-GMP/3'3'-cGAMP_PDE"/>
</dbReference>
<evidence type="ECO:0000259" key="1">
    <source>
        <dbReference type="PROSITE" id="PS51832"/>
    </source>
</evidence>
<evidence type="ECO:0000313" key="2">
    <source>
        <dbReference type="EMBL" id="CUS38638.1"/>
    </source>
</evidence>
<evidence type="ECO:0000313" key="3">
    <source>
        <dbReference type="Proteomes" id="UP000198736"/>
    </source>
</evidence>
<organism evidence="2 3">
    <name type="scientific">Candidatus Nitrospira nitrificans</name>
    <dbReference type="NCBI Taxonomy" id="1742973"/>
    <lineage>
        <taxon>Bacteria</taxon>
        <taxon>Pseudomonadati</taxon>
        <taxon>Nitrospirota</taxon>
        <taxon>Nitrospiria</taxon>
        <taxon>Nitrospirales</taxon>
        <taxon>Nitrospiraceae</taxon>
        <taxon>Nitrospira</taxon>
    </lineage>
</organism>
<dbReference type="Pfam" id="PF13487">
    <property type="entry name" value="HD_5"/>
    <property type="match status" value="1"/>
</dbReference>
<dbReference type="CDD" id="cd00077">
    <property type="entry name" value="HDc"/>
    <property type="match status" value="1"/>
</dbReference>
<name>A0A0S4LNZ1_9BACT</name>
<dbReference type="InterPro" id="IPR037522">
    <property type="entry name" value="HD_GYP_dom"/>
</dbReference>
<proteinExistence type="predicted"/>
<dbReference type="Proteomes" id="UP000198736">
    <property type="component" value="Unassembled WGS sequence"/>
</dbReference>
<dbReference type="PROSITE" id="PS51832">
    <property type="entry name" value="HD_GYP"/>
    <property type="match status" value="1"/>
</dbReference>
<dbReference type="PANTHER" id="PTHR45228">
    <property type="entry name" value="CYCLIC DI-GMP PHOSPHODIESTERASE TM_0186-RELATED"/>
    <property type="match status" value="1"/>
</dbReference>
<dbReference type="PANTHER" id="PTHR45228:SF4">
    <property type="entry name" value="LIPOPROTEIN"/>
    <property type="match status" value="1"/>
</dbReference>
<dbReference type="Gene3D" id="1.10.3210.10">
    <property type="entry name" value="Hypothetical protein af1432"/>
    <property type="match status" value="1"/>
</dbReference>
<dbReference type="SUPFAM" id="SSF109604">
    <property type="entry name" value="HD-domain/PDEase-like"/>
    <property type="match status" value="1"/>
</dbReference>
<protein>
    <recommendedName>
        <fullName evidence="1">HD-GYP domain-containing protein</fullName>
    </recommendedName>
</protein>
<dbReference type="STRING" id="1742973.COMA2_50188"/>
<sequence>MHVDIADRIKPTVLPIQSMLTKIDRLHLPSASRRDLESILVRQVAKELDRLLPWQAGHGQGTAAIAFQIGRAAHLTDEDLHQLKLASLLHDIGVLMLPPCLQTKREWFEPDSYVAIQNHPRLGATLLEPFSFLREATIMIAHHHERWDGSGYPYGLRGTFIPLGARILAVADAFEAIQVPTVYDRPLRDRIALRILRVAAGTQFDPSVVDLLAELMREPEPIYVREPPHR</sequence>
<keyword evidence="3" id="KW-1185">Reference proteome</keyword>
<dbReference type="InterPro" id="IPR003607">
    <property type="entry name" value="HD/PDEase_dom"/>
</dbReference>
<accession>A0A0S4LNZ1</accession>